<accession>A0A1U7DJ48</accession>
<dbReference type="EMBL" id="CP019124">
    <property type="protein sequence ID" value="APX90027.1"/>
    <property type="molecule type" value="Genomic_DNA"/>
</dbReference>
<dbReference type="Proteomes" id="UP000187266">
    <property type="component" value="Chromosome"/>
</dbReference>
<name>A0A1U7DJ48_9RHOB</name>
<proteinExistence type="predicted"/>
<keyword evidence="2" id="KW-1185">Reference proteome</keyword>
<protein>
    <submittedName>
        <fullName evidence="1">Uncharacterized protein</fullName>
    </submittedName>
</protein>
<evidence type="ECO:0000313" key="2">
    <source>
        <dbReference type="Proteomes" id="UP000187266"/>
    </source>
</evidence>
<dbReference type="AlphaFoldDB" id="A0A1U7DJ48"/>
<dbReference type="RefSeq" id="WP_076980048.1">
    <property type="nucleotide sequence ID" value="NZ_CP019124.1"/>
</dbReference>
<evidence type="ECO:0000313" key="1">
    <source>
        <dbReference type="EMBL" id="APX90027.1"/>
    </source>
</evidence>
<reference evidence="1 2" key="1">
    <citation type="submission" date="2017-01" db="EMBL/GenBank/DDBJ databases">
        <title>Genomic analysis of Xuhuaishuia manganoxidans DY6-4.</title>
        <authorList>
            <person name="Wang X."/>
        </authorList>
    </citation>
    <scope>NUCLEOTIDE SEQUENCE [LARGE SCALE GENOMIC DNA]</scope>
    <source>
        <strain evidence="1 2">DY6-4</strain>
    </source>
</reference>
<sequence length="152" mass="16407">MKEILLLSAKGIAGVLALTLFYLWDMATRLYEAYGAAAREAAGKIGAQIQPHLPQISELLRIKELNCAGSTCMVTQIIVPLFVVLASWVLFFGALFLLRRLMGAQGDRPLLLNLLVLAVLLASPTAVFDVSRDVAALRAQTKALAEATAQKL</sequence>
<organism evidence="1 2">
    <name type="scientific">Brevirhabdus pacifica</name>
    <dbReference type="NCBI Taxonomy" id="1267768"/>
    <lineage>
        <taxon>Bacteria</taxon>
        <taxon>Pseudomonadati</taxon>
        <taxon>Pseudomonadota</taxon>
        <taxon>Alphaproteobacteria</taxon>
        <taxon>Rhodobacterales</taxon>
        <taxon>Paracoccaceae</taxon>
        <taxon>Brevirhabdus</taxon>
    </lineage>
</organism>
<accession>A0A2M9DAM8</accession>
<gene>
    <name evidence="1" type="ORF">BV394_10105</name>
</gene>